<dbReference type="AlphaFoldDB" id="I8TAA2"/>
<dbReference type="Proteomes" id="UP000003704">
    <property type="component" value="Unassembled WGS sequence"/>
</dbReference>
<dbReference type="CDD" id="cd17636">
    <property type="entry name" value="PtmA"/>
    <property type="match status" value="1"/>
</dbReference>
<dbReference type="Gene3D" id="3.40.50.12780">
    <property type="entry name" value="N-terminal domain of ligase-like"/>
    <property type="match status" value="1"/>
</dbReference>
<dbReference type="PANTHER" id="PTHR43201:SF32">
    <property type="entry name" value="2-SUCCINYLBENZOATE--COA LIGASE, CHLOROPLASTIC_PEROXISOMAL"/>
    <property type="match status" value="1"/>
</dbReference>
<reference evidence="3 4" key="1">
    <citation type="journal article" date="2012" name="J. Bacteriol.">
        <title>Genome Sequence of n-Alkane-Degrading Hydrocarboniphaga effusa Strain AP103T (ATCC BAA-332T).</title>
        <authorList>
            <person name="Chang H.K."/>
            <person name="Zylstra G.J."/>
            <person name="Chae J.C."/>
        </authorList>
    </citation>
    <scope>NUCLEOTIDE SEQUENCE [LARGE SCALE GENOMIC DNA]</scope>
    <source>
        <strain evidence="3 4">AP103</strain>
    </source>
</reference>
<dbReference type="PATRIC" id="fig|1172194.4.peg.920"/>
<feature type="domain" description="AMP-binding enzyme C-terminal" evidence="2">
    <location>
        <begin position="420"/>
        <end position="494"/>
    </location>
</feature>
<dbReference type="Pfam" id="PF13193">
    <property type="entry name" value="AMP-binding_C"/>
    <property type="match status" value="1"/>
</dbReference>
<organism evidence="3 4">
    <name type="scientific">Hydrocarboniphaga effusa AP103</name>
    <dbReference type="NCBI Taxonomy" id="1172194"/>
    <lineage>
        <taxon>Bacteria</taxon>
        <taxon>Pseudomonadati</taxon>
        <taxon>Pseudomonadota</taxon>
        <taxon>Gammaproteobacteria</taxon>
        <taxon>Nevskiales</taxon>
        <taxon>Nevskiaceae</taxon>
        <taxon>Hydrocarboniphaga</taxon>
    </lineage>
</organism>
<sequence length="518" mass="56658">MNDVLHSLTLDGLLEEHRRTHPHGIAAVFEHRVFTYPQLADRVIQLGNALQASGVGVGDRVLWMGQNTHAVLELLIACARIGAQFCPLNWRQTAAEIAFVIDDLEPRVAIWQDQEIGATVLAAREAASFKPAVWVAFDSHGSDSYDAYVASGSRFDAMAAEGRTSDPSLPCMIMYTAAFTGRPNGAMMSQTALLWQNLSLVDIQALRSETVFLNSGPLFHIGTLMVSTAVFHVGGTNVFIRRTDARAVAEHIHNHRCTLAFLVGKTQHEIVELNRGGLYDLKCLRSPSLSPEWDAMVTVTPERSLFGFGQTEVGGPVVWQYYGFGKCASRNGRTGPVAMVRILDADDNEVAPGETGEIVIRGPTVMHGYWRRPELNAQRQRGGWHYTNDLGRRESDGSLSFVGPKTQMIKSMAENIYPAEVEGCLRSHPAVADCGIIGVPDDKWVQSVKAIVQLKPGSSATREELIEHCRAHIASYKKPRHVEFIEKLPRTAAGAVDYATLDKLFGGGNYPGGATRGA</sequence>
<dbReference type="InterPro" id="IPR000873">
    <property type="entry name" value="AMP-dep_synth/lig_dom"/>
</dbReference>
<dbReference type="PANTHER" id="PTHR43201">
    <property type="entry name" value="ACYL-COA SYNTHETASE"/>
    <property type="match status" value="1"/>
</dbReference>
<dbReference type="STRING" id="1172194.WQQ_09600"/>
<gene>
    <name evidence="3" type="ORF">WQQ_09600</name>
</gene>
<dbReference type="RefSeq" id="WP_007183916.1">
    <property type="nucleotide sequence ID" value="NZ_AKGD01000001.1"/>
</dbReference>
<dbReference type="InterPro" id="IPR045851">
    <property type="entry name" value="AMP-bd_C_sf"/>
</dbReference>
<evidence type="ECO:0000259" key="2">
    <source>
        <dbReference type="Pfam" id="PF13193"/>
    </source>
</evidence>
<dbReference type="SUPFAM" id="SSF56801">
    <property type="entry name" value="Acetyl-CoA synthetase-like"/>
    <property type="match status" value="1"/>
</dbReference>
<dbReference type="Pfam" id="PF00501">
    <property type="entry name" value="AMP-binding"/>
    <property type="match status" value="1"/>
</dbReference>
<comment type="caution">
    <text evidence="3">The sequence shown here is derived from an EMBL/GenBank/DDBJ whole genome shotgun (WGS) entry which is preliminary data.</text>
</comment>
<protein>
    <submittedName>
        <fullName evidence="3">Long-chain-fatty-acid--CoA ligase</fullName>
    </submittedName>
</protein>
<keyword evidence="3" id="KW-0436">Ligase</keyword>
<feature type="domain" description="AMP-dependent synthetase/ligase" evidence="1">
    <location>
        <begin position="15"/>
        <end position="370"/>
    </location>
</feature>
<proteinExistence type="predicted"/>
<evidence type="ECO:0000313" key="3">
    <source>
        <dbReference type="EMBL" id="EIT70823.1"/>
    </source>
</evidence>
<dbReference type="GO" id="GO:0031956">
    <property type="term" value="F:medium-chain fatty acid-CoA ligase activity"/>
    <property type="evidence" value="ECO:0007669"/>
    <property type="project" value="TreeGrafter"/>
</dbReference>
<dbReference type="EMBL" id="AKGD01000001">
    <property type="protein sequence ID" value="EIT70823.1"/>
    <property type="molecule type" value="Genomic_DNA"/>
</dbReference>
<evidence type="ECO:0000313" key="4">
    <source>
        <dbReference type="Proteomes" id="UP000003704"/>
    </source>
</evidence>
<accession>I8TAA2</accession>
<keyword evidence="4" id="KW-1185">Reference proteome</keyword>
<name>I8TAA2_9GAMM</name>
<dbReference type="InterPro" id="IPR025110">
    <property type="entry name" value="AMP-bd_C"/>
</dbReference>
<dbReference type="GO" id="GO:0006631">
    <property type="term" value="P:fatty acid metabolic process"/>
    <property type="evidence" value="ECO:0007669"/>
    <property type="project" value="TreeGrafter"/>
</dbReference>
<dbReference type="Gene3D" id="3.30.300.30">
    <property type="match status" value="1"/>
</dbReference>
<dbReference type="InterPro" id="IPR042099">
    <property type="entry name" value="ANL_N_sf"/>
</dbReference>
<evidence type="ECO:0000259" key="1">
    <source>
        <dbReference type="Pfam" id="PF00501"/>
    </source>
</evidence>